<dbReference type="PANTHER" id="PTHR46339">
    <property type="entry name" value="PROTEIN CBG15282-RELATED"/>
    <property type="match status" value="1"/>
</dbReference>
<dbReference type="AlphaFoldDB" id="E3M2U8"/>
<dbReference type="Pfam" id="PF14625">
    <property type="entry name" value="Lustrin_cystein"/>
    <property type="match status" value="4"/>
</dbReference>
<dbReference type="SUPFAM" id="SSF57362">
    <property type="entry name" value="BPTI-like"/>
    <property type="match status" value="1"/>
</dbReference>
<dbReference type="FunCoup" id="E3M2U8">
    <property type="interactions" value="1080"/>
</dbReference>
<accession>E3M2U8</accession>
<dbReference type="InterPro" id="IPR028150">
    <property type="entry name" value="Lustrin_cystein"/>
</dbReference>
<dbReference type="eggNOG" id="KOG4295">
    <property type="taxonomic scope" value="Eukaryota"/>
</dbReference>
<organism evidence="4">
    <name type="scientific">Caenorhabditis remanei</name>
    <name type="common">Caenorhabditis vulgaris</name>
    <dbReference type="NCBI Taxonomy" id="31234"/>
    <lineage>
        <taxon>Eukaryota</taxon>
        <taxon>Metazoa</taxon>
        <taxon>Ecdysozoa</taxon>
        <taxon>Nematoda</taxon>
        <taxon>Chromadorea</taxon>
        <taxon>Rhabditida</taxon>
        <taxon>Rhabditina</taxon>
        <taxon>Rhabditomorpha</taxon>
        <taxon>Rhabditoidea</taxon>
        <taxon>Rhabditidae</taxon>
        <taxon>Peloderinae</taxon>
        <taxon>Caenorhabditis</taxon>
    </lineage>
</organism>
<dbReference type="Proteomes" id="UP000008281">
    <property type="component" value="Unassembled WGS sequence"/>
</dbReference>
<dbReference type="SMART" id="SM00131">
    <property type="entry name" value="KU"/>
    <property type="match status" value="1"/>
</dbReference>
<dbReference type="SMART" id="SM00289">
    <property type="entry name" value="WR1"/>
    <property type="match status" value="7"/>
</dbReference>
<keyword evidence="4" id="KW-1185">Reference proteome</keyword>
<protein>
    <recommendedName>
        <fullName evidence="2">BPTI/Kunitz inhibitor domain-containing protein</fullName>
    </recommendedName>
</protein>
<evidence type="ECO:0000313" key="3">
    <source>
        <dbReference type="EMBL" id="EFO89635.1"/>
    </source>
</evidence>
<dbReference type="HOGENOM" id="CLU_605860_0_0_1"/>
<evidence type="ECO:0000256" key="1">
    <source>
        <dbReference type="SAM" id="SignalP"/>
    </source>
</evidence>
<dbReference type="InParanoid" id="E3M2U8"/>
<dbReference type="InterPro" id="IPR006150">
    <property type="entry name" value="Cys_repeat_1"/>
</dbReference>
<name>E3M2U8_CAERE</name>
<feature type="domain" description="BPTI/Kunitz inhibitor" evidence="2">
    <location>
        <begin position="96"/>
        <end position="150"/>
    </location>
</feature>
<proteinExistence type="predicted"/>
<feature type="chain" id="PRO_5003174164" description="BPTI/Kunitz inhibitor domain-containing protein" evidence="1">
    <location>
        <begin position="21"/>
        <end position="553"/>
    </location>
</feature>
<dbReference type="InterPro" id="IPR002223">
    <property type="entry name" value="Kunitz_BPTI"/>
</dbReference>
<dbReference type="PROSITE" id="PS50279">
    <property type="entry name" value="BPTI_KUNITZ_2"/>
    <property type="match status" value="1"/>
</dbReference>
<dbReference type="InterPro" id="IPR053014">
    <property type="entry name" value="Cuticle_assoc_divergent"/>
</dbReference>
<dbReference type="Gene3D" id="4.10.410.10">
    <property type="entry name" value="Pancreatic trypsin inhibitor Kunitz domain"/>
    <property type="match status" value="1"/>
</dbReference>
<dbReference type="GO" id="GO:0004867">
    <property type="term" value="F:serine-type endopeptidase inhibitor activity"/>
    <property type="evidence" value="ECO:0007669"/>
    <property type="project" value="InterPro"/>
</dbReference>
<dbReference type="EMBL" id="DS268422">
    <property type="protein sequence ID" value="EFO89635.1"/>
    <property type="molecule type" value="Genomic_DNA"/>
</dbReference>
<dbReference type="OrthoDB" id="5833200at2759"/>
<dbReference type="InterPro" id="IPR036880">
    <property type="entry name" value="Kunitz_BPTI_sf"/>
</dbReference>
<feature type="signal peptide" evidence="1">
    <location>
        <begin position="1"/>
        <end position="20"/>
    </location>
</feature>
<dbReference type="STRING" id="31234.E3M2U8"/>
<keyword evidence="1" id="KW-0732">Signal</keyword>
<sequence length="553" mass="61449">MTFCLHLLILLLLFCQTYNCERYGGSSDFCIDGTVAEKSKTGIVKWCENTDDCSAGWKCVPSGQYHFSKQVNYCCQMRGLVFLNEGKFIFCLESICSMPPNPGYGDCFEEPRTMFYFDSMDLKCKKFKVINCFGKNQNQFETYELCTRFCQSTACLAGQSLLLARDSSPVNCKEAGCPTGYRCVYDKLFNRHVCCGHSPTGVCPIGSVSFSHVRSNQPMRCNPSAYRDLCPADYVCTTQGLHSFCCSPHDAICPAGQQPYNHIVSKNSMKCNPLETSSCPETYYCSPAVPGAHWGFCCSVHIEASCPSETEPYLDFMSKTPVRCTVGVTQCNIGYSCQSSQSGSLIGFCCTIPKLTYRTPSRSSSLNENSPESVSQFITPTDQHFFIHNEGLIGPAVKPRTSSILSSCHQKPAKKYQKATKSTSTYGVVSNYKPASCPPRATSVFYANTQINVECTPAEGYSFDCPDNSTCVDAYMDLAGRRVCCQMPKTTPTPTFVYFVTSTPRMVRYKTTDSYCPYAIRHSQCRPSASTCPMGYFCQYLFEISSFSCCSLY</sequence>
<evidence type="ECO:0000313" key="4">
    <source>
        <dbReference type="Proteomes" id="UP000008281"/>
    </source>
</evidence>
<gene>
    <name evidence="3" type="ORF">CRE_07212</name>
</gene>
<dbReference type="OMA" id="QNQFETY"/>
<reference evidence="3" key="1">
    <citation type="submission" date="2007-07" db="EMBL/GenBank/DDBJ databases">
        <title>PCAP assembly of the Caenorhabditis remanei genome.</title>
        <authorList>
            <consortium name="The Caenorhabditis remanei Sequencing Consortium"/>
            <person name="Wilson R.K."/>
        </authorList>
    </citation>
    <scope>NUCLEOTIDE SEQUENCE [LARGE SCALE GENOMIC DNA]</scope>
    <source>
        <strain evidence="3">PB4641</strain>
    </source>
</reference>
<dbReference type="Pfam" id="PF00014">
    <property type="entry name" value="Kunitz_BPTI"/>
    <property type="match status" value="1"/>
</dbReference>
<evidence type="ECO:0000259" key="2">
    <source>
        <dbReference type="PROSITE" id="PS50279"/>
    </source>
</evidence>
<dbReference type="PANTHER" id="PTHR46339:SF14">
    <property type="entry name" value="BPTI_KUNITZ INHIBITOR DOMAIN-CONTAINING PROTEIN"/>
    <property type="match status" value="1"/>
</dbReference>